<dbReference type="RefSeq" id="WP_006005858.1">
    <property type="nucleotide sequence ID" value="NZ_BAET01000020.1"/>
</dbReference>
<reference evidence="1 2" key="2">
    <citation type="journal article" date="2017" name="Antonie Van Leeuwenhoek">
        <title>Rhizobium rhizosphaerae sp. nov., a novel species isolated from rice rhizosphere.</title>
        <authorList>
            <person name="Zhao J.J."/>
            <person name="Zhang J."/>
            <person name="Zhang R.J."/>
            <person name="Zhang C.W."/>
            <person name="Yin H.Q."/>
            <person name="Zhang X.X."/>
        </authorList>
    </citation>
    <scope>NUCLEOTIDE SEQUENCE [LARGE SCALE GENOMIC DNA]</scope>
    <source>
        <strain evidence="1 2">ACAM 611</strain>
    </source>
</reference>
<dbReference type="PANTHER" id="PTHR42941">
    <property type="entry name" value="SLL1037 PROTEIN"/>
    <property type="match status" value="1"/>
</dbReference>
<evidence type="ECO:0000313" key="1">
    <source>
        <dbReference type="EMBL" id="GAB56087.1"/>
    </source>
</evidence>
<dbReference type="Proteomes" id="UP000053586">
    <property type="component" value="Unassembled WGS sequence"/>
</dbReference>
<dbReference type="STRING" id="56804.BAE46_07030"/>
<protein>
    <recommendedName>
        <fullName evidence="3">TRAP transporter solute receptor, TAXI family</fullName>
    </recommendedName>
</protein>
<reference evidence="1 2" key="1">
    <citation type="journal article" date="2012" name="J. Bacteriol.">
        <title>Genome sequence of proteorhodopsin-containing sea ice bacterium Glaciecola punicea ACAM 611T.</title>
        <authorList>
            <person name="Qin Q.-L."/>
            <person name="Xie B.-B."/>
            <person name="Shu Y.-L."/>
            <person name="Rong J.-C."/>
            <person name="Zhao D.-L."/>
            <person name="Zhang X.-Y."/>
            <person name="Chen X.-L."/>
            <person name="Zhou B.-C."/>
            <person name="Zhanga Y.-Z."/>
        </authorList>
    </citation>
    <scope>NUCLEOTIDE SEQUENCE [LARGE SCALE GENOMIC DNA]</scope>
    <source>
        <strain evidence="1 2">ACAM 611</strain>
    </source>
</reference>
<dbReference type="NCBIfam" id="TIGR02122">
    <property type="entry name" value="TRAP_TAXI"/>
    <property type="match status" value="1"/>
</dbReference>
<name>H5TCR0_9ALTE</name>
<dbReference type="Gene3D" id="3.40.190.10">
    <property type="entry name" value="Periplasmic binding protein-like II"/>
    <property type="match status" value="2"/>
</dbReference>
<sequence>MKLVVFLCFLVFVSKVHSEDTLILFGGGSSTGVFGPIVESICADVSFAKESKQRCKVIVTSGSMHNLLGVISGEFDAGLTMPALINQAYEGVGVFKKIGPQRQLRTVAAIYTQPVGILVNKNSAIEGLPDFTGRSINIGPEGSGEREIAKILFEQMGWTNKDFSEIFEYATSKVTDGFCSGDIDILIHVFGLPGRFYDNILNKCDAKLLSLPSVVINEINQKNAFYKKGYIPHQLLPNNDRDVHTLEMDVVVVTRDTVSNEAVGSVLDALFSTPDKVYEIHRAIKASHFSGYDFFSRAIGAPLHDGSKLFIDGQSVENSNEQTKFARK</sequence>
<accession>H5TCR0</accession>
<dbReference type="Pfam" id="PF16868">
    <property type="entry name" value="NMT1_3"/>
    <property type="match status" value="1"/>
</dbReference>
<keyword evidence="2" id="KW-1185">Reference proteome</keyword>
<evidence type="ECO:0000313" key="2">
    <source>
        <dbReference type="Proteomes" id="UP000053586"/>
    </source>
</evidence>
<dbReference type="InterPro" id="IPR011852">
    <property type="entry name" value="TRAP_TAXI"/>
</dbReference>
<dbReference type="eggNOG" id="COG2358">
    <property type="taxonomic scope" value="Bacteria"/>
</dbReference>
<dbReference type="AlphaFoldDB" id="H5TCR0"/>
<gene>
    <name evidence="1" type="ORF">GPUN_1972</name>
</gene>
<dbReference type="OrthoDB" id="9776669at2"/>
<evidence type="ECO:0008006" key="3">
    <source>
        <dbReference type="Google" id="ProtNLM"/>
    </source>
</evidence>
<comment type="caution">
    <text evidence="1">The sequence shown here is derived from an EMBL/GenBank/DDBJ whole genome shotgun (WGS) entry which is preliminary data.</text>
</comment>
<proteinExistence type="predicted"/>
<organism evidence="1 2">
    <name type="scientific">Glaciecola punicea ACAM 611</name>
    <dbReference type="NCBI Taxonomy" id="1121923"/>
    <lineage>
        <taxon>Bacteria</taxon>
        <taxon>Pseudomonadati</taxon>
        <taxon>Pseudomonadota</taxon>
        <taxon>Gammaproteobacteria</taxon>
        <taxon>Alteromonadales</taxon>
        <taxon>Alteromonadaceae</taxon>
        <taxon>Glaciecola</taxon>
    </lineage>
</organism>
<dbReference type="PANTHER" id="PTHR42941:SF1">
    <property type="entry name" value="SLL1037 PROTEIN"/>
    <property type="match status" value="1"/>
</dbReference>
<dbReference type="EMBL" id="BAET01000020">
    <property type="protein sequence ID" value="GAB56087.1"/>
    <property type="molecule type" value="Genomic_DNA"/>
</dbReference>
<dbReference type="SUPFAM" id="SSF53850">
    <property type="entry name" value="Periplasmic binding protein-like II"/>
    <property type="match status" value="1"/>
</dbReference>